<evidence type="ECO:0000313" key="2">
    <source>
        <dbReference type="EMBL" id="MTS53137.1"/>
    </source>
</evidence>
<accession>A0A0D8IWJ3</accession>
<name>A0A0D8IWJ3_9FIRM</name>
<keyword evidence="3" id="KW-1185">Reference proteome</keyword>
<evidence type="ECO:0000313" key="4">
    <source>
        <dbReference type="Proteomes" id="UP000449193"/>
    </source>
</evidence>
<dbReference type="Proteomes" id="UP000449193">
    <property type="component" value="Unassembled WGS sequence"/>
</dbReference>
<reference evidence="1" key="1">
    <citation type="submission" date="2015-02" db="EMBL/GenBank/DDBJ databases">
        <title>A novel member of the family Ruminococcaceae isolated from human feces.</title>
        <authorList>
            <person name="Shkoporov A.N."/>
            <person name="Chaplin A.V."/>
            <person name="Motuzova O.V."/>
            <person name="Kafarskaia L.I."/>
            <person name="Khokhlova E.V."/>
            <person name="Efimov B.A."/>
        </authorList>
    </citation>
    <scope>NUCLEOTIDE SEQUENCE [LARGE SCALE GENOMIC DNA]</scope>
    <source>
        <strain evidence="1">585-1</strain>
    </source>
</reference>
<comment type="caution">
    <text evidence="1">The sequence shown here is derived from an EMBL/GenBank/DDBJ whole genome shotgun (WGS) entry which is preliminary data.</text>
</comment>
<evidence type="ECO:0000313" key="1">
    <source>
        <dbReference type="EMBL" id="KJF38651.1"/>
    </source>
</evidence>
<reference evidence="2 4" key="2">
    <citation type="journal article" date="2019" name="Nat. Med.">
        <title>A library of human gut bacterial isolates paired with longitudinal multiomics data enables mechanistic microbiome research.</title>
        <authorList>
            <person name="Poyet M."/>
            <person name="Groussin M."/>
            <person name="Gibbons S.M."/>
            <person name="Avila-Pacheco J."/>
            <person name="Jiang X."/>
            <person name="Kearney S.M."/>
            <person name="Perrotta A.R."/>
            <person name="Berdy B."/>
            <person name="Zhao S."/>
            <person name="Lieberman T.D."/>
            <person name="Swanson P.K."/>
            <person name="Smith M."/>
            <person name="Roesemann S."/>
            <person name="Alexander J.E."/>
            <person name="Rich S.A."/>
            <person name="Livny J."/>
            <person name="Vlamakis H."/>
            <person name="Clish C."/>
            <person name="Bullock K."/>
            <person name="Deik A."/>
            <person name="Scott J."/>
            <person name="Pierce K.A."/>
            <person name="Xavier R.J."/>
            <person name="Alm E.J."/>
        </authorList>
    </citation>
    <scope>NUCLEOTIDE SEQUENCE [LARGE SCALE GENOMIC DNA]</scope>
    <source>
        <strain evidence="2 4">BIOML-A7</strain>
    </source>
</reference>
<gene>
    <name evidence="2" type="ORF">GMD52_16600</name>
    <name evidence="1" type="ORF">TQ39_16705</name>
</gene>
<dbReference type="GeneID" id="42858186"/>
<dbReference type="RefSeq" id="WP_050006360.1">
    <property type="nucleotide sequence ID" value="NZ_JXXK01000034.1"/>
</dbReference>
<sequence length="130" mass="14775">MNTFERELRKAVSAAGREDRARYVGRAAYLELDSGLHAKLQFVTQGIADRYGALQLSAISRTRGEIDRVTVRFEDVWGGQAPYLWRCDGKTEWYGAVPTPGDMEILARQIETFCALYEQDPRQEMCGMGY</sequence>
<dbReference type="EMBL" id="JXXK01000034">
    <property type="protein sequence ID" value="KJF38651.1"/>
    <property type="molecule type" value="Genomic_DNA"/>
</dbReference>
<organism evidence="1 3">
    <name type="scientific">Ruthenibacterium lactatiformans</name>
    <dbReference type="NCBI Taxonomy" id="1550024"/>
    <lineage>
        <taxon>Bacteria</taxon>
        <taxon>Bacillati</taxon>
        <taxon>Bacillota</taxon>
        <taxon>Clostridia</taxon>
        <taxon>Eubacteriales</taxon>
        <taxon>Oscillospiraceae</taxon>
        <taxon>Ruthenibacterium</taxon>
    </lineage>
</organism>
<dbReference type="EMBL" id="WMZR01000036">
    <property type="protein sequence ID" value="MTS53137.1"/>
    <property type="molecule type" value="Genomic_DNA"/>
</dbReference>
<evidence type="ECO:0000313" key="3">
    <source>
        <dbReference type="Proteomes" id="UP000032483"/>
    </source>
</evidence>
<protein>
    <submittedName>
        <fullName evidence="1">Uncharacterized protein</fullName>
    </submittedName>
</protein>
<proteinExistence type="predicted"/>
<dbReference type="Proteomes" id="UP000032483">
    <property type="component" value="Unassembled WGS sequence"/>
</dbReference>
<dbReference type="AlphaFoldDB" id="A0A0D8IWJ3"/>